<sequence>MRDSYDLVIIGGGIIGTSILWNLKSEGFKGNVALLERGDALAEETSAKSAGAFRNLWGSRINMEMSTASIKFLEAFEKEFNIPIGFHKHGYLFTFYAEQWERVKAYKPTFDEVGVRAELVPPEEIEPMVPGLKAGVDHMDPEIVEFAGFQPLVGGLFGPDCGSFDPSAAAKGYTERAQREFAESAEVHLRTEVKRIEFERDKVKGVELSNGRRIGAGGVVLAAGPWSMQLLAASGLHDDENLPVDPIKRQLFVTNLPDIPGYENIPLVIIDRGIYFKYETGNLQIGRADPEQKSGFDQDASLAYYKDEIGPYMQERIPGTEHCNVKSMWGGLYSITRGDHNGILGTHPAYEGLYLACGWSGHGAMVAPAAAQALAEFVVHGSYRTIDAKPLRFERFTEGDLVHEEIVI</sequence>
<gene>
    <name evidence="3" type="ORF">CEE36_08195</name>
</gene>
<dbReference type="Pfam" id="PF01266">
    <property type="entry name" value="DAO"/>
    <property type="match status" value="1"/>
</dbReference>
<proteinExistence type="predicted"/>
<evidence type="ECO:0000256" key="1">
    <source>
        <dbReference type="ARBA" id="ARBA00023002"/>
    </source>
</evidence>
<comment type="caution">
    <text evidence="3">The sequence shown here is derived from an EMBL/GenBank/DDBJ whole genome shotgun (WGS) entry which is preliminary data.</text>
</comment>
<dbReference type="EMBL" id="NJBO01000013">
    <property type="protein sequence ID" value="TKJ41423.1"/>
    <property type="molecule type" value="Genomic_DNA"/>
</dbReference>
<dbReference type="PANTHER" id="PTHR13847">
    <property type="entry name" value="SARCOSINE DEHYDROGENASE-RELATED"/>
    <property type="match status" value="1"/>
</dbReference>
<evidence type="ECO:0000313" key="3">
    <source>
        <dbReference type="EMBL" id="TKJ41423.1"/>
    </source>
</evidence>
<organism evidence="3 4">
    <name type="scientific">candidate division TA06 bacterium B3_TA06</name>
    <dbReference type="NCBI Taxonomy" id="2012487"/>
    <lineage>
        <taxon>Bacteria</taxon>
        <taxon>Bacteria division TA06</taxon>
    </lineage>
</organism>
<dbReference type="Proteomes" id="UP000317778">
    <property type="component" value="Unassembled WGS sequence"/>
</dbReference>
<evidence type="ECO:0000313" key="4">
    <source>
        <dbReference type="Proteomes" id="UP000317778"/>
    </source>
</evidence>
<protein>
    <recommendedName>
        <fullName evidence="2">FAD dependent oxidoreductase domain-containing protein</fullName>
    </recommendedName>
</protein>
<reference evidence="3 4" key="1">
    <citation type="submission" date="2017-06" db="EMBL/GenBank/DDBJ databases">
        <title>Novel microbial phyla capable of carbon fixation and sulfur reduction in deep-sea sediments.</title>
        <authorList>
            <person name="Huang J."/>
            <person name="Baker B."/>
            <person name="Wang Y."/>
        </authorList>
    </citation>
    <scope>NUCLEOTIDE SEQUENCE [LARGE SCALE GENOMIC DNA]</scope>
    <source>
        <strain evidence="3">B3_TA06</strain>
    </source>
</reference>
<keyword evidence="1" id="KW-0560">Oxidoreductase</keyword>
<name>A0A532V2L0_UNCT6</name>
<dbReference type="Gene3D" id="3.50.50.60">
    <property type="entry name" value="FAD/NAD(P)-binding domain"/>
    <property type="match status" value="1"/>
</dbReference>
<dbReference type="PANTHER" id="PTHR13847:SF287">
    <property type="entry name" value="FAD-DEPENDENT OXIDOREDUCTASE DOMAIN-CONTAINING PROTEIN 1"/>
    <property type="match status" value="1"/>
</dbReference>
<dbReference type="GO" id="GO:0005737">
    <property type="term" value="C:cytoplasm"/>
    <property type="evidence" value="ECO:0007669"/>
    <property type="project" value="TreeGrafter"/>
</dbReference>
<dbReference type="GO" id="GO:0016491">
    <property type="term" value="F:oxidoreductase activity"/>
    <property type="evidence" value="ECO:0007669"/>
    <property type="project" value="UniProtKB-KW"/>
</dbReference>
<dbReference type="InterPro" id="IPR036188">
    <property type="entry name" value="FAD/NAD-bd_sf"/>
</dbReference>
<dbReference type="Gene3D" id="3.30.9.10">
    <property type="entry name" value="D-Amino Acid Oxidase, subunit A, domain 2"/>
    <property type="match status" value="1"/>
</dbReference>
<dbReference type="AlphaFoldDB" id="A0A532V2L0"/>
<dbReference type="SUPFAM" id="SSF51905">
    <property type="entry name" value="FAD/NAD(P)-binding domain"/>
    <property type="match status" value="1"/>
</dbReference>
<accession>A0A532V2L0</accession>
<feature type="domain" description="FAD dependent oxidoreductase" evidence="2">
    <location>
        <begin position="6"/>
        <end position="376"/>
    </location>
</feature>
<dbReference type="InterPro" id="IPR006076">
    <property type="entry name" value="FAD-dep_OxRdtase"/>
</dbReference>
<evidence type="ECO:0000259" key="2">
    <source>
        <dbReference type="Pfam" id="PF01266"/>
    </source>
</evidence>